<feature type="transmembrane region" description="Helical" evidence="1">
    <location>
        <begin position="70"/>
        <end position="90"/>
    </location>
</feature>
<dbReference type="AlphaFoldDB" id="A0A5C0SEB1"/>
<dbReference type="RefSeq" id="WP_148808789.1">
    <property type="nucleotide sequence ID" value="NZ_CP042243.1"/>
</dbReference>
<name>A0A5C0SEB1_CRATE</name>
<feature type="transmembrane region" description="Helical" evidence="1">
    <location>
        <begin position="12"/>
        <end position="33"/>
    </location>
</feature>
<evidence type="ECO:0000313" key="2">
    <source>
        <dbReference type="EMBL" id="QEK11634.1"/>
    </source>
</evidence>
<keyword evidence="1" id="KW-1133">Transmembrane helix</keyword>
<proteinExistence type="predicted"/>
<evidence type="ECO:0000256" key="1">
    <source>
        <dbReference type="SAM" id="Phobius"/>
    </source>
</evidence>
<sequence length="121" mass="12882">MVEKKREENNISLGGMLIRVLVSMLVLAVAAFFTPHFSITGFVPLFMAAVAIGVIDYLIERFTGFDASPFGRGITGFVVSALIIYLTGMLVKGVTVSLFGSILAALAIGIINMIIPGRSTL</sequence>
<dbReference type="PANTHER" id="PTHR37309:SF1">
    <property type="entry name" value="SLR0284 PROTEIN"/>
    <property type="match status" value="1"/>
</dbReference>
<dbReference type="Pfam" id="PF04020">
    <property type="entry name" value="Phage_holin_4_2"/>
    <property type="match status" value="1"/>
</dbReference>
<organism evidence="2 3">
    <name type="scientific">Crassaminicella thermophila</name>
    <dbReference type="NCBI Taxonomy" id="2599308"/>
    <lineage>
        <taxon>Bacteria</taxon>
        <taxon>Bacillati</taxon>
        <taxon>Bacillota</taxon>
        <taxon>Clostridia</taxon>
        <taxon>Eubacteriales</taxon>
        <taxon>Clostridiaceae</taxon>
        <taxon>Crassaminicella</taxon>
    </lineage>
</organism>
<accession>A0A5C0SEB1</accession>
<keyword evidence="3" id="KW-1185">Reference proteome</keyword>
<dbReference type="PANTHER" id="PTHR37309">
    <property type="entry name" value="SLR0284 PROTEIN"/>
    <property type="match status" value="1"/>
</dbReference>
<reference evidence="2 3" key="1">
    <citation type="submission" date="2019-07" db="EMBL/GenBank/DDBJ databases">
        <title>Complete genome of Crassaminicella thermophila SY095.</title>
        <authorList>
            <person name="Li X."/>
        </authorList>
    </citation>
    <scope>NUCLEOTIDE SEQUENCE [LARGE SCALE GENOMIC DNA]</scope>
    <source>
        <strain evidence="2 3">SY095</strain>
    </source>
</reference>
<dbReference type="KEGG" id="crs:FQB35_04255"/>
<dbReference type="InterPro" id="IPR007165">
    <property type="entry name" value="Phage_holin_4_2"/>
</dbReference>
<protein>
    <submittedName>
        <fullName evidence="2">Phage holin family protein</fullName>
    </submittedName>
</protein>
<gene>
    <name evidence="2" type="ORF">FQB35_04255</name>
</gene>
<feature type="transmembrane region" description="Helical" evidence="1">
    <location>
        <begin position="96"/>
        <end position="115"/>
    </location>
</feature>
<dbReference type="OrthoDB" id="1701386at2"/>
<dbReference type="Proteomes" id="UP000324646">
    <property type="component" value="Chromosome"/>
</dbReference>
<keyword evidence="1" id="KW-0472">Membrane</keyword>
<dbReference type="EMBL" id="CP042243">
    <property type="protein sequence ID" value="QEK11634.1"/>
    <property type="molecule type" value="Genomic_DNA"/>
</dbReference>
<keyword evidence="1" id="KW-0812">Transmembrane</keyword>
<feature type="transmembrane region" description="Helical" evidence="1">
    <location>
        <begin position="39"/>
        <end position="58"/>
    </location>
</feature>
<evidence type="ECO:0000313" key="3">
    <source>
        <dbReference type="Proteomes" id="UP000324646"/>
    </source>
</evidence>